<dbReference type="PANTHER" id="PTHR43611:SF3">
    <property type="entry name" value="FLAVIN MONONUCLEOTIDE HYDROLASE 1, CHLOROPLATIC"/>
    <property type="match status" value="1"/>
</dbReference>
<dbReference type="InterPro" id="IPR006439">
    <property type="entry name" value="HAD-SF_hydro_IA"/>
</dbReference>
<sequence>MRQIKVVLFDLGNVLVDLGDKSEIARFLNTDDALEVIWRKWLESEAVAKFDSGKIGLNDFVEQLMGEVGYTGDNNAFKEAFVAWPKGLFDGALELVNSIPDHLHKAVLSNTNAAHWGRLMDEMGLSGQFNSYFASHQMGKVKPDPASFQYVLSALNVMPDEILFMDDNKLNVDAANEIGIKSFLVRGVEEARDCLKQNGILS</sequence>
<proteinExistence type="predicted"/>
<reference evidence="1 2" key="1">
    <citation type="submission" date="2019-03" db="EMBL/GenBank/DDBJ databases">
        <title>Genomic Encyclopedia of Type Strains, Phase III (KMG-III): the genomes of soil and plant-associated and newly described type strains.</title>
        <authorList>
            <person name="Whitman W."/>
        </authorList>
    </citation>
    <scope>NUCLEOTIDE SEQUENCE [LARGE SCALE GENOMIC DNA]</scope>
    <source>
        <strain evidence="1 2">CECT 7378</strain>
    </source>
</reference>
<accession>A0A4R6MC44</accession>
<dbReference type="OrthoDB" id="9797415at2"/>
<protein>
    <submittedName>
        <fullName evidence="1">Putative hydrolase of the HAD superfamily</fullName>
    </submittedName>
</protein>
<comment type="caution">
    <text evidence="1">The sequence shown here is derived from an EMBL/GenBank/DDBJ whole genome shotgun (WGS) entry which is preliminary data.</text>
</comment>
<gene>
    <name evidence="1" type="ORF">DFP79_1117</name>
</gene>
<dbReference type="PRINTS" id="PR00413">
    <property type="entry name" value="HADHALOGNASE"/>
</dbReference>
<dbReference type="NCBIfam" id="TIGR01509">
    <property type="entry name" value="HAD-SF-IA-v3"/>
    <property type="match status" value="1"/>
</dbReference>
<evidence type="ECO:0000313" key="1">
    <source>
        <dbReference type="EMBL" id="TDO98705.1"/>
    </source>
</evidence>
<keyword evidence="2" id="KW-1185">Reference proteome</keyword>
<dbReference type="PANTHER" id="PTHR43611">
    <property type="entry name" value="ALPHA-D-GLUCOSE 1-PHOSPHATE PHOSPHATASE"/>
    <property type="match status" value="1"/>
</dbReference>
<organism evidence="1 2">
    <name type="scientific">Marinomonas balearica</name>
    <dbReference type="NCBI Taxonomy" id="491947"/>
    <lineage>
        <taxon>Bacteria</taxon>
        <taxon>Pseudomonadati</taxon>
        <taxon>Pseudomonadota</taxon>
        <taxon>Gammaproteobacteria</taxon>
        <taxon>Oceanospirillales</taxon>
        <taxon>Oceanospirillaceae</taxon>
        <taxon>Marinomonas</taxon>
    </lineage>
</organism>
<keyword evidence="1" id="KW-0378">Hydrolase</keyword>
<dbReference type="AlphaFoldDB" id="A0A4R6MC44"/>
<dbReference type="Gene3D" id="3.40.50.1000">
    <property type="entry name" value="HAD superfamily/HAD-like"/>
    <property type="match status" value="1"/>
</dbReference>
<dbReference type="InterPro" id="IPR023198">
    <property type="entry name" value="PGP-like_dom2"/>
</dbReference>
<dbReference type="Proteomes" id="UP000294656">
    <property type="component" value="Unassembled WGS sequence"/>
</dbReference>
<dbReference type="SUPFAM" id="SSF56784">
    <property type="entry name" value="HAD-like"/>
    <property type="match status" value="1"/>
</dbReference>
<dbReference type="EMBL" id="SNXC01000010">
    <property type="protein sequence ID" value="TDO98705.1"/>
    <property type="molecule type" value="Genomic_DNA"/>
</dbReference>
<dbReference type="SFLD" id="SFLDS00003">
    <property type="entry name" value="Haloacid_Dehalogenase"/>
    <property type="match status" value="1"/>
</dbReference>
<dbReference type="Gene3D" id="1.10.150.240">
    <property type="entry name" value="Putative phosphatase, domain 2"/>
    <property type="match status" value="1"/>
</dbReference>
<dbReference type="GO" id="GO:0016787">
    <property type="term" value="F:hydrolase activity"/>
    <property type="evidence" value="ECO:0007669"/>
    <property type="project" value="UniProtKB-KW"/>
</dbReference>
<dbReference type="InterPro" id="IPR036412">
    <property type="entry name" value="HAD-like_sf"/>
</dbReference>
<dbReference type="SFLD" id="SFLDG01129">
    <property type="entry name" value="C1.5:_HAD__Beta-PGM__Phosphata"/>
    <property type="match status" value="1"/>
</dbReference>
<dbReference type="InterPro" id="IPR023214">
    <property type="entry name" value="HAD_sf"/>
</dbReference>
<dbReference type="CDD" id="cd02603">
    <property type="entry name" value="HAD_sEH-N_like"/>
    <property type="match status" value="1"/>
</dbReference>
<name>A0A4R6MC44_9GAMM</name>
<dbReference type="RefSeq" id="WP_133502937.1">
    <property type="nucleotide sequence ID" value="NZ_SNXC01000010.1"/>
</dbReference>
<evidence type="ECO:0000313" key="2">
    <source>
        <dbReference type="Proteomes" id="UP000294656"/>
    </source>
</evidence>
<dbReference type="Pfam" id="PF00702">
    <property type="entry name" value="Hydrolase"/>
    <property type="match status" value="1"/>
</dbReference>